<dbReference type="AlphaFoldDB" id="T1A463"/>
<protein>
    <submittedName>
        <fullName evidence="1">Uncharacterized protein</fullName>
    </submittedName>
</protein>
<comment type="caution">
    <text evidence="1">The sequence shown here is derived from an EMBL/GenBank/DDBJ whole genome shotgun (WGS) entry which is preliminary data.</text>
</comment>
<evidence type="ECO:0000313" key="1">
    <source>
        <dbReference type="EMBL" id="EQD51678.1"/>
    </source>
</evidence>
<reference evidence="1" key="1">
    <citation type="submission" date="2013-08" db="EMBL/GenBank/DDBJ databases">
        <authorList>
            <person name="Mendez C."/>
            <person name="Richter M."/>
            <person name="Ferrer M."/>
            <person name="Sanchez J."/>
        </authorList>
    </citation>
    <scope>NUCLEOTIDE SEQUENCE</scope>
</reference>
<organism evidence="1">
    <name type="scientific">mine drainage metagenome</name>
    <dbReference type="NCBI Taxonomy" id="410659"/>
    <lineage>
        <taxon>unclassified sequences</taxon>
        <taxon>metagenomes</taxon>
        <taxon>ecological metagenomes</taxon>
    </lineage>
</organism>
<feature type="non-terminal residue" evidence="1">
    <location>
        <position position="1"/>
    </location>
</feature>
<name>T1A463_9ZZZZ</name>
<accession>T1A463</accession>
<proteinExistence type="predicted"/>
<sequence length="125" mass="14675">ICVRGYSQSIRPPEHYTERLKRAQIREYGYRDRWLRDYEEDHLIALSLGGSSTSPENLWPQPHDVVGGWGSYAKDRLEGRLHWLVCHRGLRLATAQRALARDWIAAYQRYIGRVPNNHRLHWNGG</sequence>
<gene>
    <name evidence="1" type="ORF">B2A_06817</name>
</gene>
<dbReference type="EMBL" id="AUZZ01004855">
    <property type="protein sequence ID" value="EQD51678.1"/>
    <property type="molecule type" value="Genomic_DNA"/>
</dbReference>
<reference evidence="1" key="2">
    <citation type="journal article" date="2014" name="ISME J.">
        <title>Microbial stratification in low pH oxic and suboxic macroscopic growths along an acid mine drainage.</title>
        <authorList>
            <person name="Mendez-Garcia C."/>
            <person name="Mesa V."/>
            <person name="Sprenger R.R."/>
            <person name="Richter M."/>
            <person name="Diez M.S."/>
            <person name="Solano J."/>
            <person name="Bargiela R."/>
            <person name="Golyshina O.V."/>
            <person name="Manteca A."/>
            <person name="Ramos J.L."/>
            <person name="Gallego J.R."/>
            <person name="Llorente I."/>
            <person name="Martins Dos Santos V.A."/>
            <person name="Jensen O.N."/>
            <person name="Pelaez A.I."/>
            <person name="Sanchez J."/>
            <person name="Ferrer M."/>
        </authorList>
    </citation>
    <scope>NUCLEOTIDE SEQUENCE</scope>
</reference>